<comment type="caution">
    <text evidence="1">The sequence shown here is derived from an EMBL/GenBank/DDBJ whole genome shotgun (WGS) entry which is preliminary data.</text>
</comment>
<feature type="non-terminal residue" evidence="1">
    <location>
        <position position="145"/>
    </location>
</feature>
<sequence>MYRGFRNKKESAKVYNYRRLQCELKPEHKFGSKKTKRKRKKEANCAAFKGKEEACSRIDTIWVDGYWKQSVLICKTKDMELRMGTELNKELKRKFLKNSEKESIQSDVLDHYILKNKTLDELWDIIKSSIKKSAASKLPQKKKTR</sequence>
<dbReference type="EMBL" id="CAJVQB010036526">
    <property type="protein sequence ID" value="CAG8824095.1"/>
    <property type="molecule type" value="Genomic_DNA"/>
</dbReference>
<dbReference type="Proteomes" id="UP000789901">
    <property type="component" value="Unassembled WGS sequence"/>
</dbReference>
<name>A0ABN7WA44_GIGMA</name>
<protein>
    <submittedName>
        <fullName evidence="1">23229_t:CDS:1</fullName>
    </submittedName>
</protein>
<reference evidence="1 2" key="1">
    <citation type="submission" date="2021-06" db="EMBL/GenBank/DDBJ databases">
        <authorList>
            <person name="Kallberg Y."/>
            <person name="Tangrot J."/>
            <person name="Rosling A."/>
        </authorList>
    </citation>
    <scope>NUCLEOTIDE SEQUENCE [LARGE SCALE GENOMIC DNA]</scope>
    <source>
        <strain evidence="1 2">120-4 pot B 10/14</strain>
    </source>
</reference>
<organism evidence="1 2">
    <name type="scientific">Gigaspora margarita</name>
    <dbReference type="NCBI Taxonomy" id="4874"/>
    <lineage>
        <taxon>Eukaryota</taxon>
        <taxon>Fungi</taxon>
        <taxon>Fungi incertae sedis</taxon>
        <taxon>Mucoromycota</taxon>
        <taxon>Glomeromycotina</taxon>
        <taxon>Glomeromycetes</taxon>
        <taxon>Diversisporales</taxon>
        <taxon>Gigasporaceae</taxon>
        <taxon>Gigaspora</taxon>
    </lineage>
</organism>
<proteinExistence type="predicted"/>
<accession>A0ABN7WA44</accession>
<gene>
    <name evidence="1" type="ORF">GMARGA_LOCUS28493</name>
</gene>
<evidence type="ECO:0000313" key="1">
    <source>
        <dbReference type="EMBL" id="CAG8824095.1"/>
    </source>
</evidence>
<evidence type="ECO:0000313" key="2">
    <source>
        <dbReference type="Proteomes" id="UP000789901"/>
    </source>
</evidence>
<keyword evidence="2" id="KW-1185">Reference proteome</keyword>